<dbReference type="Pfam" id="PF13886">
    <property type="entry name" value="TM7S3_TM198"/>
    <property type="match status" value="1"/>
</dbReference>
<keyword evidence="2 5" id="KW-0812">Transmembrane</keyword>
<feature type="transmembrane region" description="Helical" evidence="5">
    <location>
        <begin position="355"/>
        <end position="379"/>
    </location>
</feature>
<proteinExistence type="predicted"/>
<evidence type="ECO:0000256" key="5">
    <source>
        <dbReference type="SAM" id="Phobius"/>
    </source>
</evidence>
<evidence type="ECO:0000313" key="7">
    <source>
        <dbReference type="EMBL" id="KAJ8024192.1"/>
    </source>
</evidence>
<evidence type="ECO:0000256" key="1">
    <source>
        <dbReference type="ARBA" id="ARBA00004141"/>
    </source>
</evidence>
<dbReference type="GO" id="GO:0005886">
    <property type="term" value="C:plasma membrane"/>
    <property type="evidence" value="ECO:0007669"/>
    <property type="project" value="TreeGrafter"/>
</dbReference>
<keyword evidence="4 5" id="KW-0472">Membrane</keyword>
<protein>
    <submittedName>
        <fullName evidence="7">Transmembrane 7 superfamily member 3</fullName>
    </submittedName>
</protein>
<dbReference type="InterPro" id="IPR042502">
    <property type="entry name" value="TM7SF3"/>
</dbReference>
<feature type="transmembrane region" description="Helical" evidence="5">
    <location>
        <begin position="465"/>
        <end position="485"/>
    </location>
</feature>
<dbReference type="PANTHER" id="PTHR15937:SF3">
    <property type="entry name" value="TRANSMEMBRANE 7 SUPERFAMILY MEMBER 3"/>
    <property type="match status" value="1"/>
</dbReference>
<dbReference type="Pfam" id="PF25992">
    <property type="entry name" value="Ig_TM7SF3_N"/>
    <property type="match status" value="1"/>
</dbReference>
<evidence type="ECO:0000313" key="8">
    <source>
        <dbReference type="Proteomes" id="UP001152320"/>
    </source>
</evidence>
<dbReference type="PANTHER" id="PTHR15937">
    <property type="entry name" value="TRANSMEMBRANE 7 SUPERFAMILY MEMBER 3"/>
    <property type="match status" value="1"/>
</dbReference>
<accession>A0A9Q0YPZ5</accession>
<keyword evidence="8" id="KW-1185">Reference proteome</keyword>
<feature type="transmembrane region" description="Helical" evidence="5">
    <location>
        <begin position="385"/>
        <end position="406"/>
    </location>
</feature>
<comment type="subcellular location">
    <subcellularLocation>
        <location evidence="1">Membrane</location>
        <topology evidence="1">Multi-pass membrane protein</topology>
    </subcellularLocation>
</comment>
<name>A0A9Q0YPZ5_HOLLE</name>
<evidence type="ECO:0000256" key="2">
    <source>
        <dbReference type="ARBA" id="ARBA00022692"/>
    </source>
</evidence>
<reference evidence="7" key="1">
    <citation type="submission" date="2021-10" db="EMBL/GenBank/DDBJ databases">
        <title>Tropical sea cucumber genome reveals ecological adaptation and Cuvierian tubules defense mechanism.</title>
        <authorList>
            <person name="Chen T."/>
        </authorList>
    </citation>
    <scope>NUCLEOTIDE SEQUENCE</scope>
    <source>
        <strain evidence="7">Nanhai2018</strain>
        <tissue evidence="7">Muscle</tissue>
    </source>
</reference>
<dbReference type="InterPro" id="IPR025256">
    <property type="entry name" value="TM7S3/TM198-like_dom"/>
</dbReference>
<dbReference type="OrthoDB" id="5967337at2759"/>
<feature type="transmembrane region" description="Helical" evidence="5">
    <location>
        <begin position="418"/>
        <end position="439"/>
    </location>
</feature>
<sequence>MFILQYVSFPLQNFVEILIPPNLAFECSIPEGVSLQMKAYFYENTSAVMIQFHTLMDKLTLWSSDSNVENATGYHGGILQYATMSQSGAPWYLASSVNHTVNAIIMVTFFTQNDPVPGACNQEFTPENEPRIHFNATPSSDLAVVEFANANVGEGKGQFPPACDDATAKTSYLQYDVFIYYMPAKDYYVETMNNALLKMMTPESIKKNGLKIKSLKGFEPKAVFMALFKNRGIVYNVVVYDTLQNISSAYIPFVNYACDSKVNTTVCTYMDMGPTLVYTFSGLVGVILCFLGHWTFMYEMFMFGFLPTVVGFYMIFAANTAMLSYAIMTASVTLGLFGGAVLTSFWWRFGKVTPVVLWISLVLGFHVASVLFFTPFGYLNVWQSTASFGLAFASVILIVPIFGLLFPKWISIIASSVVGSYMMIATLSFFIGGIMQYIIQNIVHRASADHFDNAVYVLPGSPLDYILGALWCILAAGGVACQKFLTRKEPNFPECPYHSFIEKRKAIRLGYQESPQNVLVSGTVNLLDSDQSPLVGDL</sequence>
<feature type="transmembrane region" description="Helical" evidence="5">
    <location>
        <begin position="322"/>
        <end position="343"/>
    </location>
</feature>
<dbReference type="EMBL" id="JAIZAY010000019">
    <property type="protein sequence ID" value="KAJ8024192.1"/>
    <property type="molecule type" value="Genomic_DNA"/>
</dbReference>
<evidence type="ECO:0000256" key="4">
    <source>
        <dbReference type="ARBA" id="ARBA00023136"/>
    </source>
</evidence>
<evidence type="ECO:0000256" key="3">
    <source>
        <dbReference type="ARBA" id="ARBA00022989"/>
    </source>
</evidence>
<feature type="domain" description="TM7S3/TM198-like" evidence="6">
    <location>
        <begin position="282"/>
        <end position="482"/>
    </location>
</feature>
<evidence type="ECO:0000259" key="6">
    <source>
        <dbReference type="Pfam" id="PF13886"/>
    </source>
</evidence>
<dbReference type="Proteomes" id="UP001152320">
    <property type="component" value="Chromosome 19"/>
</dbReference>
<dbReference type="GO" id="GO:0043069">
    <property type="term" value="P:negative regulation of programmed cell death"/>
    <property type="evidence" value="ECO:0007669"/>
    <property type="project" value="TreeGrafter"/>
</dbReference>
<comment type="caution">
    <text evidence="7">The sequence shown here is derived from an EMBL/GenBank/DDBJ whole genome shotgun (WGS) entry which is preliminary data.</text>
</comment>
<organism evidence="7 8">
    <name type="scientific">Holothuria leucospilota</name>
    <name type="common">Black long sea cucumber</name>
    <name type="synonym">Mertensiothuria leucospilota</name>
    <dbReference type="NCBI Taxonomy" id="206669"/>
    <lineage>
        <taxon>Eukaryota</taxon>
        <taxon>Metazoa</taxon>
        <taxon>Echinodermata</taxon>
        <taxon>Eleutherozoa</taxon>
        <taxon>Echinozoa</taxon>
        <taxon>Holothuroidea</taxon>
        <taxon>Aspidochirotacea</taxon>
        <taxon>Aspidochirotida</taxon>
        <taxon>Holothuriidae</taxon>
        <taxon>Holothuria</taxon>
    </lineage>
</organism>
<feature type="transmembrane region" description="Helical" evidence="5">
    <location>
        <begin position="298"/>
        <end position="316"/>
    </location>
</feature>
<gene>
    <name evidence="7" type="ORF">HOLleu_36851</name>
</gene>
<feature type="transmembrane region" description="Helical" evidence="5">
    <location>
        <begin position="272"/>
        <end position="291"/>
    </location>
</feature>
<keyword evidence="3 5" id="KW-1133">Transmembrane helix</keyword>
<dbReference type="AlphaFoldDB" id="A0A9Q0YPZ5"/>